<dbReference type="InterPro" id="IPR001347">
    <property type="entry name" value="SIS_dom"/>
</dbReference>
<organism evidence="5 6">
    <name type="scientific">Ruthenibacterium intestinale</name>
    <dbReference type="NCBI Taxonomy" id="3133163"/>
    <lineage>
        <taxon>Bacteria</taxon>
        <taxon>Bacillati</taxon>
        <taxon>Bacillota</taxon>
        <taxon>Clostridia</taxon>
        <taxon>Eubacteriales</taxon>
        <taxon>Oscillospiraceae</taxon>
        <taxon>Ruthenibacterium</taxon>
    </lineage>
</organism>
<sequence>MPDLNQLITESVNPDTVRIDECSTEEMLYMINREDCKVAPAVREQIPQIAKAVDLIYQAMRKGGRLFYVGAGTSGRLGFLDAFECPPTYGVDPQLVQACVAGGDLYRESEGCEDNAQEGAALISERGVTERDVVVGISASGSAAYVVSALRAARKVGVGTVGLTNNQNNGFEQECDVCIAPVCGPEVISGSTRMKAGTSQKLVLNMLTTAVMVRLGKVYGNRMVDVQVTNQKLVHRSIRMIAEITGVSEPDAETWLNRTNGNVKQAIFCILSGKDPKTAQRCLEKNHGVLKDALKHL</sequence>
<proteinExistence type="inferred from homology"/>
<dbReference type="Pfam" id="PF22645">
    <property type="entry name" value="GKRP_SIS_N"/>
    <property type="match status" value="1"/>
</dbReference>
<dbReference type="HAMAP" id="MF_00068">
    <property type="entry name" value="MurQ"/>
    <property type="match status" value="1"/>
</dbReference>
<evidence type="ECO:0000256" key="2">
    <source>
        <dbReference type="ARBA" id="ARBA00023277"/>
    </source>
</evidence>
<evidence type="ECO:0000256" key="3">
    <source>
        <dbReference type="HAMAP-Rule" id="MF_00068"/>
    </source>
</evidence>
<feature type="active site" description="Proton donor" evidence="3">
    <location>
        <position position="84"/>
    </location>
</feature>
<dbReference type="CDD" id="cd05007">
    <property type="entry name" value="SIS_Etherase"/>
    <property type="match status" value="1"/>
</dbReference>
<dbReference type="Gene3D" id="3.40.50.10490">
    <property type="entry name" value="Glucose-6-phosphate isomerase like protein, domain 1"/>
    <property type="match status" value="1"/>
</dbReference>
<dbReference type="PANTHER" id="PTHR10088:SF4">
    <property type="entry name" value="GLUCOKINASE REGULATORY PROTEIN"/>
    <property type="match status" value="1"/>
</dbReference>
<reference evidence="5 6" key="1">
    <citation type="submission" date="2024-03" db="EMBL/GenBank/DDBJ databases">
        <title>Human intestinal bacterial collection.</title>
        <authorList>
            <person name="Pauvert C."/>
            <person name="Hitch T.C.A."/>
            <person name="Clavel T."/>
        </authorList>
    </citation>
    <scope>NUCLEOTIDE SEQUENCE [LARGE SCALE GENOMIC DNA]</scope>
    <source>
        <strain evidence="5 6">CLA-JM-H11</strain>
    </source>
</reference>
<comment type="catalytic activity">
    <reaction evidence="3">
        <text>N-acetyl-D-muramate 6-phosphate + H2O = N-acetyl-D-glucosamine 6-phosphate + (R)-lactate</text>
        <dbReference type="Rhea" id="RHEA:26410"/>
        <dbReference type="ChEBI" id="CHEBI:15377"/>
        <dbReference type="ChEBI" id="CHEBI:16004"/>
        <dbReference type="ChEBI" id="CHEBI:57513"/>
        <dbReference type="ChEBI" id="CHEBI:58722"/>
        <dbReference type="EC" id="4.2.1.126"/>
    </reaction>
</comment>
<dbReference type="InterPro" id="IPR046348">
    <property type="entry name" value="SIS_dom_sf"/>
</dbReference>
<dbReference type="Pfam" id="PF20741">
    <property type="entry name" value="GKRP-like_C"/>
    <property type="match status" value="1"/>
</dbReference>
<keyword evidence="6" id="KW-1185">Reference proteome</keyword>
<dbReference type="EC" id="4.2.1.126" evidence="3"/>
<feature type="domain" description="SIS" evidence="4">
    <location>
        <begin position="56"/>
        <end position="217"/>
    </location>
</feature>
<dbReference type="Gene3D" id="1.10.8.1080">
    <property type="match status" value="1"/>
</dbReference>
<comment type="pathway">
    <text evidence="3">Amino-sugar metabolism; N-acetylmuramate degradation.</text>
</comment>
<evidence type="ECO:0000259" key="4">
    <source>
        <dbReference type="PROSITE" id="PS51464"/>
    </source>
</evidence>
<dbReference type="PROSITE" id="PS51464">
    <property type="entry name" value="SIS"/>
    <property type="match status" value="1"/>
</dbReference>
<evidence type="ECO:0000313" key="5">
    <source>
        <dbReference type="EMBL" id="MEQ2520076.1"/>
    </source>
</evidence>
<dbReference type="EMBL" id="JBBMFA010000081">
    <property type="protein sequence ID" value="MEQ2520076.1"/>
    <property type="molecule type" value="Genomic_DNA"/>
</dbReference>
<dbReference type="InterPro" id="IPR005486">
    <property type="entry name" value="Glucokinase_regulatory_CS"/>
</dbReference>
<dbReference type="InterPro" id="IPR005488">
    <property type="entry name" value="Etherase_MurQ"/>
</dbReference>
<comment type="subunit">
    <text evidence="3">Homodimer.</text>
</comment>
<comment type="miscellaneous">
    <text evidence="3">A lyase-type mechanism (elimination/hydration) is suggested for the cleavage of the lactyl ether bond of MurNAc 6-phosphate, with the formation of an alpha,beta-unsaturated aldehyde intermediate with (E)-stereochemistry, followed by the syn addition of water to give product.</text>
</comment>
<comment type="function">
    <text evidence="3">Specifically catalyzes the cleavage of the D-lactyl ether substituent of MurNAc 6-phosphate, producing GlcNAc 6-phosphate and D-lactate.</text>
</comment>
<evidence type="ECO:0000256" key="1">
    <source>
        <dbReference type="ARBA" id="ARBA00023239"/>
    </source>
</evidence>
<dbReference type="SUPFAM" id="SSF53697">
    <property type="entry name" value="SIS domain"/>
    <property type="match status" value="1"/>
</dbReference>
<gene>
    <name evidence="3 5" type="primary">murQ</name>
    <name evidence="5" type="ORF">WMO24_06500</name>
</gene>
<dbReference type="InterPro" id="IPR040190">
    <property type="entry name" value="MURQ/GCKR"/>
</dbReference>
<feature type="active site" evidence="3">
    <location>
        <position position="113"/>
    </location>
</feature>
<dbReference type="PANTHER" id="PTHR10088">
    <property type="entry name" value="GLUCOKINASE REGULATORY PROTEIN"/>
    <property type="match status" value="1"/>
</dbReference>
<dbReference type="RefSeq" id="WP_349215516.1">
    <property type="nucleotide sequence ID" value="NZ_JBBMFA010000081.1"/>
</dbReference>
<dbReference type="PROSITE" id="PS01272">
    <property type="entry name" value="GCKR"/>
    <property type="match status" value="1"/>
</dbReference>
<dbReference type="GO" id="GO:0016829">
    <property type="term" value="F:lyase activity"/>
    <property type="evidence" value="ECO:0007669"/>
    <property type="project" value="UniProtKB-KW"/>
</dbReference>
<keyword evidence="1 3" id="KW-0456">Lyase</keyword>
<dbReference type="Proteomes" id="UP001477672">
    <property type="component" value="Unassembled WGS sequence"/>
</dbReference>
<protein>
    <recommendedName>
        <fullName evidence="3">N-acetylmuramic acid 6-phosphate etherase</fullName>
        <shortName evidence="3">MurNAc-6-P etherase</shortName>
        <ecNumber evidence="3">4.2.1.126</ecNumber>
    </recommendedName>
    <alternativeName>
        <fullName evidence="3">N-acetylmuramic acid 6-phosphate hydrolase</fullName>
    </alternativeName>
    <alternativeName>
        <fullName evidence="3">N-acetylmuramic acid 6-phosphate lyase</fullName>
    </alternativeName>
</protein>
<dbReference type="NCBIfam" id="NF003915">
    <property type="entry name" value="PRK05441.1"/>
    <property type="match status" value="1"/>
</dbReference>
<accession>A0ABV1GE14</accession>
<dbReference type="NCBIfam" id="TIGR00274">
    <property type="entry name" value="N-acetylmuramic acid 6-phosphate etherase"/>
    <property type="match status" value="1"/>
</dbReference>
<comment type="caution">
    <text evidence="5">The sequence shown here is derived from an EMBL/GenBank/DDBJ whole genome shotgun (WGS) entry which is preliminary data.</text>
</comment>
<dbReference type="NCBIfam" id="NF009222">
    <property type="entry name" value="PRK12570.1"/>
    <property type="match status" value="1"/>
</dbReference>
<name>A0ABV1GE14_9FIRM</name>
<evidence type="ECO:0000313" key="6">
    <source>
        <dbReference type="Proteomes" id="UP001477672"/>
    </source>
</evidence>
<comment type="similarity">
    <text evidence="3">Belongs to the GCKR-like family. MurNAc-6-P etherase subfamily.</text>
</comment>
<keyword evidence="2 3" id="KW-0119">Carbohydrate metabolism</keyword>